<dbReference type="RefSeq" id="WP_187301681.1">
    <property type="nucleotide sequence ID" value="NZ_JACRYT010000001.1"/>
</dbReference>
<evidence type="ECO:0000313" key="12">
    <source>
        <dbReference type="EMBL" id="MBC6678506.1"/>
    </source>
</evidence>
<name>A0A923SPH4_9FIRM</name>
<dbReference type="SFLD" id="SFLDG01118">
    <property type="entry name" value="activating_enzymes__group_2"/>
    <property type="match status" value="1"/>
</dbReference>
<dbReference type="GO" id="GO:0016491">
    <property type="term" value="F:oxidoreductase activity"/>
    <property type="evidence" value="ECO:0007669"/>
    <property type="project" value="UniProtKB-KW"/>
</dbReference>
<dbReference type="Pfam" id="PF04055">
    <property type="entry name" value="Radical_SAM"/>
    <property type="match status" value="1"/>
</dbReference>
<dbReference type="PROSITE" id="PS51918">
    <property type="entry name" value="RADICAL_SAM"/>
    <property type="match status" value="1"/>
</dbReference>
<evidence type="ECO:0000259" key="11">
    <source>
        <dbReference type="PROSITE" id="PS51918"/>
    </source>
</evidence>
<keyword evidence="8" id="KW-0411">Iron-sulfur</keyword>
<evidence type="ECO:0000256" key="2">
    <source>
        <dbReference type="ARBA" id="ARBA00009777"/>
    </source>
</evidence>
<protein>
    <submittedName>
        <fullName evidence="12">Glycyl-radical enzyme activating protein</fullName>
    </submittedName>
</protein>
<keyword evidence="5" id="KW-0479">Metal-binding</keyword>
<dbReference type="InterPro" id="IPR007197">
    <property type="entry name" value="rSAM"/>
</dbReference>
<evidence type="ECO:0000259" key="10">
    <source>
        <dbReference type="PROSITE" id="PS51379"/>
    </source>
</evidence>
<gene>
    <name evidence="12" type="ORF">H9L42_01515</name>
</gene>
<keyword evidence="7" id="KW-0408">Iron</keyword>
<keyword evidence="6" id="KW-0560">Oxidoreductase</keyword>
<evidence type="ECO:0000256" key="3">
    <source>
        <dbReference type="ARBA" id="ARBA00022485"/>
    </source>
</evidence>
<keyword evidence="13" id="KW-1185">Reference proteome</keyword>
<evidence type="ECO:0000256" key="9">
    <source>
        <dbReference type="ARBA" id="ARBA00047365"/>
    </source>
</evidence>
<comment type="catalytic activity">
    <reaction evidence="9">
        <text>glycyl-[protein] + reduced [flavodoxin] + S-adenosyl-L-methionine = glycin-2-yl radical-[protein] + semiquinone [flavodoxin] + 5'-deoxyadenosine + L-methionine + H(+)</text>
        <dbReference type="Rhea" id="RHEA:61976"/>
        <dbReference type="Rhea" id="RHEA-COMP:10622"/>
        <dbReference type="Rhea" id="RHEA-COMP:14480"/>
        <dbReference type="Rhea" id="RHEA-COMP:15993"/>
        <dbReference type="Rhea" id="RHEA-COMP:15994"/>
        <dbReference type="ChEBI" id="CHEBI:15378"/>
        <dbReference type="ChEBI" id="CHEBI:17319"/>
        <dbReference type="ChEBI" id="CHEBI:29947"/>
        <dbReference type="ChEBI" id="CHEBI:32722"/>
        <dbReference type="ChEBI" id="CHEBI:57618"/>
        <dbReference type="ChEBI" id="CHEBI:57844"/>
        <dbReference type="ChEBI" id="CHEBI:59789"/>
        <dbReference type="ChEBI" id="CHEBI:140311"/>
    </reaction>
</comment>
<dbReference type="NCBIfam" id="TIGR02494">
    <property type="entry name" value="PFLE_PFLC"/>
    <property type="match status" value="1"/>
</dbReference>
<dbReference type="InterPro" id="IPR058240">
    <property type="entry name" value="rSAM_sf"/>
</dbReference>
<dbReference type="SFLD" id="SFLDS00029">
    <property type="entry name" value="Radical_SAM"/>
    <property type="match status" value="1"/>
</dbReference>
<dbReference type="Gene3D" id="3.80.30.10">
    <property type="entry name" value="pyruvate-formate lyase- activating enzyme"/>
    <property type="match status" value="1"/>
</dbReference>
<feature type="domain" description="4Fe-4S ferredoxin-type" evidence="10">
    <location>
        <begin position="47"/>
        <end position="74"/>
    </location>
</feature>
<dbReference type="PROSITE" id="PS51379">
    <property type="entry name" value="4FE4S_FER_2"/>
    <property type="match status" value="2"/>
</dbReference>
<dbReference type="AlphaFoldDB" id="A0A923SPH4"/>
<comment type="similarity">
    <text evidence="2">Belongs to the organic radical-activating enzymes family.</text>
</comment>
<dbReference type="Proteomes" id="UP000602647">
    <property type="component" value="Unassembled WGS sequence"/>
</dbReference>
<dbReference type="InterPro" id="IPR001989">
    <property type="entry name" value="Radical_activat_CS"/>
</dbReference>
<accession>A0A923SPH4</accession>
<reference evidence="12" key="1">
    <citation type="submission" date="2020-08" db="EMBL/GenBank/DDBJ databases">
        <title>Genome public.</title>
        <authorList>
            <person name="Liu C."/>
            <person name="Sun Q."/>
        </authorList>
    </citation>
    <scope>NUCLEOTIDE SEQUENCE</scope>
    <source>
        <strain evidence="12">BX12</strain>
    </source>
</reference>
<dbReference type="InterPro" id="IPR017896">
    <property type="entry name" value="4Fe4S_Fe-S-bd"/>
</dbReference>
<feature type="domain" description="Radical SAM core" evidence="11">
    <location>
        <begin position="18"/>
        <end position="305"/>
    </location>
</feature>
<evidence type="ECO:0000256" key="7">
    <source>
        <dbReference type="ARBA" id="ARBA00023004"/>
    </source>
</evidence>
<dbReference type="InterPro" id="IPR034457">
    <property type="entry name" value="Organic_radical-activating"/>
</dbReference>
<dbReference type="PANTHER" id="PTHR30352">
    <property type="entry name" value="PYRUVATE FORMATE-LYASE-ACTIVATING ENZYME"/>
    <property type="match status" value="1"/>
</dbReference>
<keyword evidence="3" id="KW-0004">4Fe-4S</keyword>
<keyword evidence="4" id="KW-0949">S-adenosyl-L-methionine</keyword>
<dbReference type="Gene3D" id="3.20.20.70">
    <property type="entry name" value="Aldolase class I"/>
    <property type="match status" value="1"/>
</dbReference>
<dbReference type="GO" id="GO:0051539">
    <property type="term" value="F:4 iron, 4 sulfur cluster binding"/>
    <property type="evidence" value="ECO:0007669"/>
    <property type="project" value="UniProtKB-KW"/>
</dbReference>
<dbReference type="PANTHER" id="PTHR30352:SF4">
    <property type="entry name" value="PYRUVATE FORMATE-LYASE 2-ACTIVATING ENZYME"/>
    <property type="match status" value="1"/>
</dbReference>
<organism evidence="12 13">
    <name type="scientific">Zhenpiania hominis</name>
    <dbReference type="NCBI Taxonomy" id="2763644"/>
    <lineage>
        <taxon>Bacteria</taxon>
        <taxon>Bacillati</taxon>
        <taxon>Bacillota</taxon>
        <taxon>Clostridia</taxon>
        <taxon>Peptostreptococcales</taxon>
        <taxon>Anaerovoracaceae</taxon>
        <taxon>Zhenpiania</taxon>
    </lineage>
</organism>
<dbReference type="PROSITE" id="PS01087">
    <property type="entry name" value="RADICAL_ACTIVATING"/>
    <property type="match status" value="1"/>
</dbReference>
<evidence type="ECO:0000256" key="8">
    <source>
        <dbReference type="ARBA" id="ARBA00023014"/>
    </source>
</evidence>
<dbReference type="GO" id="GO:0046872">
    <property type="term" value="F:metal ion binding"/>
    <property type="evidence" value="ECO:0007669"/>
    <property type="project" value="UniProtKB-KW"/>
</dbReference>
<dbReference type="InterPro" id="IPR017900">
    <property type="entry name" value="4Fe4S_Fe_S_CS"/>
</dbReference>
<dbReference type="SUPFAM" id="SSF54862">
    <property type="entry name" value="4Fe-4S ferredoxins"/>
    <property type="match status" value="1"/>
</dbReference>
<dbReference type="SFLD" id="SFLDG01066">
    <property type="entry name" value="organic_radical-activating_enz"/>
    <property type="match status" value="1"/>
</dbReference>
<dbReference type="EMBL" id="JACRYT010000001">
    <property type="protein sequence ID" value="MBC6678506.1"/>
    <property type="molecule type" value="Genomic_DNA"/>
</dbReference>
<dbReference type="SUPFAM" id="SSF102114">
    <property type="entry name" value="Radical SAM enzymes"/>
    <property type="match status" value="1"/>
</dbReference>
<comment type="caution">
    <text evidence="12">The sequence shown here is derived from an EMBL/GenBank/DDBJ whole genome shotgun (WGS) entry which is preliminary data.</text>
</comment>
<dbReference type="InterPro" id="IPR013785">
    <property type="entry name" value="Aldolase_TIM"/>
</dbReference>
<evidence type="ECO:0000256" key="6">
    <source>
        <dbReference type="ARBA" id="ARBA00023002"/>
    </source>
</evidence>
<dbReference type="PIRSF" id="PIRSF000371">
    <property type="entry name" value="PFL_act_enz"/>
    <property type="match status" value="1"/>
</dbReference>
<evidence type="ECO:0000256" key="4">
    <source>
        <dbReference type="ARBA" id="ARBA00022691"/>
    </source>
</evidence>
<evidence type="ECO:0000313" key="13">
    <source>
        <dbReference type="Proteomes" id="UP000602647"/>
    </source>
</evidence>
<dbReference type="InterPro" id="IPR012839">
    <property type="entry name" value="Organic_radical_activase"/>
</dbReference>
<sequence length="305" mass="34382">MGYETTGIIFNTQKFSIHDGDGMRTLIFMKGCPLRCLWCSNPESQNPQVEIMDVKSNCIGCGKCMTLCENHAVKEGTFDIDREVCTRCGVCAEKCYANAKKLTGKQVTVREMMKLIEKDRIFYTNSGGGVTIGGGEPLMQREFVETLLQTCRNSNIHTAIETCGYGEWDEVKGVFEAADQIFFDLKAMDSQLHRKLTGVGNERILQNASRLAALARTDKDLIFRIPLVPGCNDSLENVEQTGSFVSSLEGNGGRISIEILPYHNLGENKYRWLSRDYPLPKLEKPSKEKVEEYKELLRKNCRHVI</sequence>
<feature type="domain" description="4Fe-4S ferredoxin-type" evidence="10">
    <location>
        <begin position="76"/>
        <end position="105"/>
    </location>
</feature>
<comment type="cofactor">
    <cofactor evidence="1">
        <name>[4Fe-4S] cluster</name>
        <dbReference type="ChEBI" id="CHEBI:49883"/>
    </cofactor>
</comment>
<dbReference type="PROSITE" id="PS00198">
    <property type="entry name" value="4FE4S_FER_1"/>
    <property type="match status" value="1"/>
</dbReference>
<evidence type="ECO:0000256" key="1">
    <source>
        <dbReference type="ARBA" id="ARBA00001966"/>
    </source>
</evidence>
<proteinExistence type="inferred from homology"/>
<evidence type="ECO:0000256" key="5">
    <source>
        <dbReference type="ARBA" id="ARBA00022723"/>
    </source>
</evidence>
<dbReference type="InterPro" id="IPR040074">
    <property type="entry name" value="BssD/PflA/YjjW"/>
</dbReference>